<reference evidence="2" key="1">
    <citation type="journal article" date="2022" name="Mol. Ecol. Resour.">
        <title>The genomes of chicory, endive, great burdock and yacon provide insights into Asteraceae palaeo-polyploidization history and plant inulin production.</title>
        <authorList>
            <person name="Fan W."/>
            <person name="Wang S."/>
            <person name="Wang H."/>
            <person name="Wang A."/>
            <person name="Jiang F."/>
            <person name="Liu H."/>
            <person name="Zhao H."/>
            <person name="Xu D."/>
            <person name="Zhang Y."/>
        </authorList>
    </citation>
    <scope>NUCLEOTIDE SEQUENCE [LARGE SCALE GENOMIC DNA]</scope>
    <source>
        <strain evidence="2">cv. Niubang</strain>
    </source>
</reference>
<keyword evidence="2" id="KW-1185">Reference proteome</keyword>
<proteinExistence type="predicted"/>
<sequence length="324" mass="35736">MIFWNSKDCVGFVEWKVNPYNGDLENTRDLQVLDVSDVFFSPSDLCMRHGQVVTLRALWCRILLWGVTEEILGDFNELGKPDVDGVLESKGVESVSGQSSGAYPLKSSHLVPSMKEFGWVEAKGCNVVVNEASTPLNDVVNKKIEPIVGNAWVGHNYADFAFSEVTYNLRRTWRKFDVGEMSLDEETGIWLFKFKSETGRVSYAMVFVEVNADRELPKGVEAKWGGFPITIIPVSHQCKPHQCVHCKGREMGEQNGGSQNVASSSHGGGATPSGEKSMIRQHQSVQKSVDKGKHVQGGLPSIGDGDDVLRDPDRAPNFMQVDGS</sequence>
<protein>
    <submittedName>
        <fullName evidence="1">Uncharacterized protein</fullName>
    </submittedName>
</protein>
<name>A0ACB9FFR9_ARCLA</name>
<comment type="caution">
    <text evidence="1">The sequence shown here is derived from an EMBL/GenBank/DDBJ whole genome shotgun (WGS) entry which is preliminary data.</text>
</comment>
<evidence type="ECO:0000313" key="2">
    <source>
        <dbReference type="Proteomes" id="UP001055879"/>
    </source>
</evidence>
<evidence type="ECO:0000313" key="1">
    <source>
        <dbReference type="EMBL" id="KAI3770184.1"/>
    </source>
</evidence>
<dbReference type="EMBL" id="CM042047">
    <property type="protein sequence ID" value="KAI3770184.1"/>
    <property type="molecule type" value="Genomic_DNA"/>
</dbReference>
<gene>
    <name evidence="1" type="ORF">L6452_01308</name>
</gene>
<organism evidence="1 2">
    <name type="scientific">Arctium lappa</name>
    <name type="common">Greater burdock</name>
    <name type="synonym">Lappa major</name>
    <dbReference type="NCBI Taxonomy" id="4217"/>
    <lineage>
        <taxon>Eukaryota</taxon>
        <taxon>Viridiplantae</taxon>
        <taxon>Streptophyta</taxon>
        <taxon>Embryophyta</taxon>
        <taxon>Tracheophyta</taxon>
        <taxon>Spermatophyta</taxon>
        <taxon>Magnoliopsida</taxon>
        <taxon>eudicotyledons</taxon>
        <taxon>Gunneridae</taxon>
        <taxon>Pentapetalae</taxon>
        <taxon>asterids</taxon>
        <taxon>campanulids</taxon>
        <taxon>Asterales</taxon>
        <taxon>Asteraceae</taxon>
        <taxon>Carduoideae</taxon>
        <taxon>Cardueae</taxon>
        <taxon>Arctiinae</taxon>
        <taxon>Arctium</taxon>
    </lineage>
</organism>
<dbReference type="Proteomes" id="UP001055879">
    <property type="component" value="Linkage Group LG01"/>
</dbReference>
<reference evidence="1 2" key="2">
    <citation type="journal article" date="2022" name="Mol. Ecol. Resour.">
        <title>The genomes of chicory, endive, great burdock and yacon provide insights into Asteraceae paleo-polyploidization history and plant inulin production.</title>
        <authorList>
            <person name="Fan W."/>
            <person name="Wang S."/>
            <person name="Wang H."/>
            <person name="Wang A."/>
            <person name="Jiang F."/>
            <person name="Liu H."/>
            <person name="Zhao H."/>
            <person name="Xu D."/>
            <person name="Zhang Y."/>
        </authorList>
    </citation>
    <scope>NUCLEOTIDE SEQUENCE [LARGE SCALE GENOMIC DNA]</scope>
    <source>
        <strain evidence="2">cv. Niubang</strain>
    </source>
</reference>
<accession>A0ACB9FFR9</accession>